<evidence type="ECO:0000313" key="6">
    <source>
        <dbReference type="Proteomes" id="UP001589838"/>
    </source>
</evidence>
<feature type="domain" description="HTH araC/xylS-type" evidence="4">
    <location>
        <begin position="157"/>
        <end position="255"/>
    </location>
</feature>
<comment type="caution">
    <text evidence="5">The sequence shown here is derived from an EMBL/GenBank/DDBJ whole genome shotgun (WGS) entry which is preliminary data.</text>
</comment>
<dbReference type="InterPro" id="IPR037923">
    <property type="entry name" value="HTH-like"/>
</dbReference>
<dbReference type="Pfam" id="PF12833">
    <property type="entry name" value="HTH_18"/>
    <property type="match status" value="1"/>
</dbReference>
<dbReference type="EMBL" id="JBHLUX010000024">
    <property type="protein sequence ID" value="MFC0470657.1"/>
    <property type="molecule type" value="Genomic_DNA"/>
</dbReference>
<dbReference type="Pfam" id="PF02311">
    <property type="entry name" value="AraC_binding"/>
    <property type="match status" value="1"/>
</dbReference>
<dbReference type="Gene3D" id="1.10.10.60">
    <property type="entry name" value="Homeodomain-like"/>
    <property type="match status" value="1"/>
</dbReference>
<dbReference type="PANTHER" id="PTHR43280">
    <property type="entry name" value="ARAC-FAMILY TRANSCRIPTIONAL REGULATOR"/>
    <property type="match status" value="1"/>
</dbReference>
<keyword evidence="2" id="KW-0238">DNA-binding</keyword>
<proteinExistence type="predicted"/>
<name>A0ABV6KCH3_9BACI</name>
<accession>A0ABV6KCH3</accession>
<evidence type="ECO:0000259" key="4">
    <source>
        <dbReference type="PROSITE" id="PS01124"/>
    </source>
</evidence>
<dbReference type="InterPro" id="IPR009057">
    <property type="entry name" value="Homeodomain-like_sf"/>
</dbReference>
<keyword evidence="6" id="KW-1185">Reference proteome</keyword>
<evidence type="ECO:0000256" key="3">
    <source>
        <dbReference type="ARBA" id="ARBA00023163"/>
    </source>
</evidence>
<dbReference type="InterPro" id="IPR018062">
    <property type="entry name" value="HTH_AraC-typ_CS"/>
</dbReference>
<dbReference type="SUPFAM" id="SSF51215">
    <property type="entry name" value="Regulatory protein AraC"/>
    <property type="match status" value="1"/>
</dbReference>
<dbReference type="InterPro" id="IPR003313">
    <property type="entry name" value="AraC-bd"/>
</dbReference>
<keyword evidence="3" id="KW-0804">Transcription</keyword>
<dbReference type="SUPFAM" id="SSF46689">
    <property type="entry name" value="Homeodomain-like"/>
    <property type="match status" value="1"/>
</dbReference>
<dbReference type="PRINTS" id="PR00032">
    <property type="entry name" value="HTHARAC"/>
</dbReference>
<dbReference type="InterPro" id="IPR020449">
    <property type="entry name" value="Tscrpt_reg_AraC-type_HTH"/>
</dbReference>
<gene>
    <name evidence="5" type="ORF">ACFFHM_09155</name>
</gene>
<organism evidence="5 6">
    <name type="scientific">Halalkalibacter kiskunsagensis</name>
    <dbReference type="NCBI Taxonomy" id="1548599"/>
    <lineage>
        <taxon>Bacteria</taxon>
        <taxon>Bacillati</taxon>
        <taxon>Bacillota</taxon>
        <taxon>Bacilli</taxon>
        <taxon>Bacillales</taxon>
        <taxon>Bacillaceae</taxon>
        <taxon>Halalkalibacter</taxon>
    </lineage>
</organism>
<protein>
    <submittedName>
        <fullName evidence="5">AraC family transcriptional regulator</fullName>
    </submittedName>
</protein>
<dbReference type="PANTHER" id="PTHR43280:SF2">
    <property type="entry name" value="HTH-TYPE TRANSCRIPTIONAL REGULATOR EXSA"/>
    <property type="match status" value="1"/>
</dbReference>
<evidence type="ECO:0000313" key="5">
    <source>
        <dbReference type="EMBL" id="MFC0470657.1"/>
    </source>
</evidence>
<keyword evidence="1" id="KW-0805">Transcription regulation</keyword>
<dbReference type="PROSITE" id="PS00041">
    <property type="entry name" value="HTH_ARAC_FAMILY_1"/>
    <property type="match status" value="1"/>
</dbReference>
<dbReference type="InterPro" id="IPR018060">
    <property type="entry name" value="HTH_AraC"/>
</dbReference>
<dbReference type="PROSITE" id="PS01124">
    <property type="entry name" value="HTH_ARAC_FAMILY_2"/>
    <property type="match status" value="1"/>
</dbReference>
<evidence type="ECO:0000256" key="1">
    <source>
        <dbReference type="ARBA" id="ARBA00023015"/>
    </source>
</evidence>
<reference evidence="5 6" key="1">
    <citation type="submission" date="2024-09" db="EMBL/GenBank/DDBJ databases">
        <authorList>
            <person name="Sun Q."/>
            <person name="Mori K."/>
        </authorList>
    </citation>
    <scope>NUCLEOTIDE SEQUENCE [LARGE SCALE GENOMIC DNA]</scope>
    <source>
        <strain evidence="5 6">NCAIM B.02610</strain>
    </source>
</reference>
<dbReference type="SMART" id="SM00342">
    <property type="entry name" value="HTH_ARAC"/>
    <property type="match status" value="1"/>
</dbReference>
<sequence>MLNIGLCDYSYHTKQFYSFHQTGLSDYLFRLQTEGSCEVIVNDKNIVIEKGDLLLIKPGDHYELRVEEGQNSGDYYLFCKGIWIDEWWNRSAKPTVSRIDLDEKLLTLWRHIIIEERRPPSEENNELIGYLLRALCLSLERTVNETSSTFSRPYAVTIMMRFIEEHALIAFKIEEVAQHAGLSVSRAVHLFKSSVGKTMIEYAQEIRLSAAIDQMKYTIMTLDQIAENCGFGGYPYFHKVFKKKYGVSPGNFRRKE</sequence>
<dbReference type="Proteomes" id="UP001589838">
    <property type="component" value="Unassembled WGS sequence"/>
</dbReference>
<dbReference type="RefSeq" id="WP_335959197.1">
    <property type="nucleotide sequence ID" value="NZ_JAXBLX010000004.1"/>
</dbReference>
<evidence type="ECO:0000256" key="2">
    <source>
        <dbReference type="ARBA" id="ARBA00023125"/>
    </source>
</evidence>